<organism evidence="8 9">
    <name type="scientific">Microcystis aeruginosa PCC 7806SL</name>
    <dbReference type="NCBI Taxonomy" id="1903187"/>
    <lineage>
        <taxon>Bacteria</taxon>
        <taxon>Bacillati</taxon>
        <taxon>Cyanobacteriota</taxon>
        <taxon>Cyanophyceae</taxon>
        <taxon>Oscillatoriophycideae</taxon>
        <taxon>Chroococcales</taxon>
        <taxon>Microcystaceae</taxon>
        <taxon>Microcystis</taxon>
    </lineage>
</organism>
<feature type="domain" description="POTRA" evidence="7">
    <location>
        <begin position="87"/>
        <end position="153"/>
    </location>
</feature>
<evidence type="ECO:0000256" key="1">
    <source>
        <dbReference type="ARBA" id="ARBA00022475"/>
    </source>
</evidence>
<dbReference type="Gene3D" id="3.10.20.310">
    <property type="entry name" value="membrane protein fhac"/>
    <property type="match status" value="1"/>
</dbReference>
<sequence length="302" mass="34540">MVLDFRSSMSVRNLEIWYKITAKLSEIFPMSDQILSSLSLEQKRQNLRHQRRSKVWQALGRFLVVSGLATGLAWGMTSPYWTITKTGQVEIAGTELMSPESIRAWLKLSYPLSLWELPTHQLREKLAAIPAIADVKIERQLLPPKVIVSIQERKPVARWRSHQQQGFLDASGTIIPQNYYGRTLPKSQLPSLEVLGYDRQYQQQWQKIYPLIDNLSIKITAIDWRNPSNLVLKTELGQVYLGFYKDRLPEKLTALVQSRQLSSKIPLARIIYIDLSNPDAPTVQLKPQPAPRVAKVTATGRD</sequence>
<evidence type="ECO:0000259" key="7">
    <source>
        <dbReference type="Pfam" id="PF08478"/>
    </source>
</evidence>
<evidence type="ECO:0008006" key="10">
    <source>
        <dbReference type="Google" id="ProtNLM"/>
    </source>
</evidence>
<protein>
    <recommendedName>
        <fullName evidence="10">POTRA domain-containing protein</fullName>
    </recommendedName>
</protein>
<dbReference type="InterPro" id="IPR013685">
    <property type="entry name" value="POTRA_FtsQ_type"/>
</dbReference>
<dbReference type="Pfam" id="PF08478">
    <property type="entry name" value="POTRA_1"/>
    <property type="match status" value="1"/>
</dbReference>
<dbReference type="GO" id="GO:0051301">
    <property type="term" value="P:cell division"/>
    <property type="evidence" value="ECO:0007669"/>
    <property type="project" value="UniProtKB-KW"/>
</dbReference>
<dbReference type="Proteomes" id="UP000192439">
    <property type="component" value="Chromosome"/>
</dbReference>
<dbReference type="GO" id="GO:0005886">
    <property type="term" value="C:plasma membrane"/>
    <property type="evidence" value="ECO:0007669"/>
    <property type="project" value="TreeGrafter"/>
</dbReference>
<proteinExistence type="predicted"/>
<dbReference type="InterPro" id="IPR005548">
    <property type="entry name" value="Cell_div_FtsQ/DivIB_C"/>
</dbReference>
<keyword evidence="4" id="KW-1133">Transmembrane helix</keyword>
<keyword evidence="5" id="KW-0131">Cell cycle</keyword>
<keyword evidence="4" id="KW-0472">Membrane</keyword>
<evidence type="ECO:0000256" key="3">
    <source>
        <dbReference type="ARBA" id="ARBA00022692"/>
    </source>
</evidence>
<dbReference type="AlphaFoldDB" id="A0AB33BK63"/>
<gene>
    <name evidence="8" type="ORF">BH695_0153</name>
</gene>
<reference evidence="8 9" key="1">
    <citation type="journal article" date="2018" name="Harmful Algae">
        <title>The highly heterogeneous methylated genomes and diverse restriction-modification systems of bloom-forming Microcystis.</title>
        <authorList>
            <person name="Zhao L."/>
            <person name="Song Y."/>
            <person name="Li L."/>
            <person name="Gan N."/>
            <person name="Brand J.J."/>
            <person name="Song L."/>
        </authorList>
    </citation>
    <scope>NUCLEOTIDE SEQUENCE [LARGE SCALE GENOMIC DNA]</scope>
    <source>
        <strain evidence="8 9">PCC 7806SL</strain>
    </source>
</reference>
<dbReference type="PANTHER" id="PTHR37820">
    <property type="entry name" value="CELL DIVISION PROTEIN DIVIB"/>
    <property type="match status" value="1"/>
</dbReference>
<evidence type="ECO:0000313" key="9">
    <source>
        <dbReference type="Proteomes" id="UP000192439"/>
    </source>
</evidence>
<dbReference type="InterPro" id="IPR050487">
    <property type="entry name" value="FtsQ_DivIB"/>
</dbReference>
<feature type="domain" description="Cell division protein FtsQ/DivIB C-terminal" evidence="6">
    <location>
        <begin position="157"/>
        <end position="275"/>
    </location>
</feature>
<evidence type="ECO:0000259" key="6">
    <source>
        <dbReference type="Pfam" id="PF03799"/>
    </source>
</evidence>
<evidence type="ECO:0000256" key="5">
    <source>
        <dbReference type="ARBA" id="ARBA00023306"/>
    </source>
</evidence>
<dbReference type="Pfam" id="PF03799">
    <property type="entry name" value="FtsQ_DivIB_C"/>
    <property type="match status" value="1"/>
</dbReference>
<keyword evidence="2" id="KW-0132">Cell division</keyword>
<dbReference type="PANTHER" id="PTHR37820:SF1">
    <property type="entry name" value="CELL DIVISION PROTEIN FTSQ"/>
    <property type="match status" value="1"/>
</dbReference>
<keyword evidence="1" id="KW-1003">Cell membrane</keyword>
<evidence type="ECO:0000256" key="2">
    <source>
        <dbReference type="ARBA" id="ARBA00022618"/>
    </source>
</evidence>
<accession>A0AB33BK63</accession>
<evidence type="ECO:0000256" key="4">
    <source>
        <dbReference type="ARBA" id="ARBA00022989"/>
    </source>
</evidence>
<keyword evidence="3" id="KW-0812">Transmembrane</keyword>
<name>A0AB33BK63_MICA7</name>
<keyword evidence="9" id="KW-1185">Reference proteome</keyword>
<dbReference type="EMBL" id="CP020771">
    <property type="protein sequence ID" value="ARI79436.1"/>
    <property type="molecule type" value="Genomic_DNA"/>
</dbReference>
<evidence type="ECO:0000313" key="8">
    <source>
        <dbReference type="EMBL" id="ARI79436.1"/>
    </source>
</evidence>